<proteinExistence type="predicted"/>
<dbReference type="RefSeq" id="WP_190451462.1">
    <property type="nucleotide sequence ID" value="NZ_JAMPLM010000003.1"/>
</dbReference>
<comment type="caution">
    <text evidence="1">The sequence shown here is derived from an EMBL/GenBank/DDBJ whole genome shotgun (WGS) entry which is preliminary data.</text>
</comment>
<evidence type="ECO:0000313" key="2">
    <source>
        <dbReference type="Proteomes" id="UP001476950"/>
    </source>
</evidence>
<protein>
    <submittedName>
        <fullName evidence="1">Uncharacterized protein</fullName>
    </submittedName>
</protein>
<name>A0ABV0KFK4_9CYAN</name>
<sequence length="142" mass="16841">MARRGEVLIAVLNNQVDLAIAREQYWYRIPMAQSEKLKQQGHWSPKWLAFYQTKVFGTEAYCVNYYASVRRICEVYRWELFPDQPKDDRSEQRYQKLELSPLEKLAQPLVSQRLRPITFIPTTWDQFQAASAIEELLTHSNT</sequence>
<gene>
    <name evidence="1" type="ORF">NDI38_06160</name>
</gene>
<accession>A0ABV0KFK4</accession>
<organism evidence="1 2">
    <name type="scientific">Stenomitos frigidus AS-A4</name>
    <dbReference type="NCBI Taxonomy" id="2933935"/>
    <lineage>
        <taxon>Bacteria</taxon>
        <taxon>Bacillati</taxon>
        <taxon>Cyanobacteriota</taxon>
        <taxon>Cyanophyceae</taxon>
        <taxon>Leptolyngbyales</taxon>
        <taxon>Leptolyngbyaceae</taxon>
        <taxon>Stenomitos</taxon>
    </lineage>
</organism>
<evidence type="ECO:0000313" key="1">
    <source>
        <dbReference type="EMBL" id="MEP1058017.1"/>
    </source>
</evidence>
<reference evidence="1 2" key="1">
    <citation type="submission" date="2022-04" db="EMBL/GenBank/DDBJ databases">
        <title>Positive selection, recombination, and allopatry shape intraspecific diversity of widespread and dominant cyanobacteria.</title>
        <authorList>
            <person name="Wei J."/>
            <person name="Shu W."/>
            <person name="Hu C."/>
        </authorList>
    </citation>
    <scope>NUCLEOTIDE SEQUENCE [LARGE SCALE GENOMIC DNA]</scope>
    <source>
        <strain evidence="1 2">AS-A4</strain>
    </source>
</reference>
<dbReference type="EMBL" id="JAMPLM010000003">
    <property type="protein sequence ID" value="MEP1058017.1"/>
    <property type="molecule type" value="Genomic_DNA"/>
</dbReference>
<keyword evidence="2" id="KW-1185">Reference proteome</keyword>
<dbReference type="Proteomes" id="UP001476950">
    <property type="component" value="Unassembled WGS sequence"/>
</dbReference>